<proteinExistence type="predicted"/>
<dbReference type="PROSITE" id="PS51039">
    <property type="entry name" value="ZF_AN1"/>
    <property type="match status" value="2"/>
</dbReference>
<gene>
    <name evidence="8" type="ORF">DFJ43DRAFT_675372</name>
</gene>
<evidence type="ECO:0000256" key="1">
    <source>
        <dbReference type="ARBA" id="ARBA00022723"/>
    </source>
</evidence>
<feature type="domain" description="AN1-type" evidence="7">
    <location>
        <begin position="19"/>
        <end position="67"/>
    </location>
</feature>
<reference evidence="8" key="2">
    <citation type="journal article" date="2023" name="Proc. Natl. Acad. Sci. U.S.A.">
        <title>A global phylogenomic analysis of the shiitake genus Lentinula.</title>
        <authorList>
            <person name="Sierra-Patev S."/>
            <person name="Min B."/>
            <person name="Naranjo-Ortiz M."/>
            <person name="Looney B."/>
            <person name="Konkel Z."/>
            <person name="Slot J.C."/>
            <person name="Sakamoto Y."/>
            <person name="Steenwyk J.L."/>
            <person name="Rokas A."/>
            <person name="Carro J."/>
            <person name="Camarero S."/>
            <person name="Ferreira P."/>
            <person name="Molpeceres G."/>
            <person name="Ruiz-Duenas F.J."/>
            <person name="Serrano A."/>
            <person name="Henrissat B."/>
            <person name="Drula E."/>
            <person name="Hughes K.W."/>
            <person name="Mata J.L."/>
            <person name="Ishikawa N.K."/>
            <person name="Vargas-Isla R."/>
            <person name="Ushijima S."/>
            <person name="Smith C.A."/>
            <person name="Donoghue J."/>
            <person name="Ahrendt S."/>
            <person name="Andreopoulos W."/>
            <person name="He G."/>
            <person name="LaButti K."/>
            <person name="Lipzen A."/>
            <person name="Ng V."/>
            <person name="Riley R."/>
            <person name="Sandor L."/>
            <person name="Barry K."/>
            <person name="Martinez A.T."/>
            <person name="Xiao Y."/>
            <person name="Gibbons J.G."/>
            <person name="Terashima K."/>
            <person name="Grigoriev I.V."/>
            <person name="Hibbett D."/>
        </authorList>
    </citation>
    <scope>NUCLEOTIDE SEQUENCE</scope>
    <source>
        <strain evidence="8">ET3784</strain>
    </source>
</reference>
<evidence type="ECO:0000256" key="5">
    <source>
        <dbReference type="PROSITE-ProRule" id="PRU00449"/>
    </source>
</evidence>
<keyword evidence="9" id="KW-1185">Reference proteome</keyword>
<dbReference type="InterPro" id="IPR000058">
    <property type="entry name" value="Znf_AN1"/>
</dbReference>
<evidence type="ECO:0000256" key="4">
    <source>
        <dbReference type="ARBA" id="ARBA00022833"/>
    </source>
</evidence>
<dbReference type="AlphaFoldDB" id="A0AA38MWH5"/>
<dbReference type="Gene3D" id="4.10.1110.10">
    <property type="entry name" value="AN1-like Zinc finger"/>
    <property type="match status" value="2"/>
</dbReference>
<evidence type="ECO:0000259" key="7">
    <source>
        <dbReference type="PROSITE" id="PS51039"/>
    </source>
</evidence>
<dbReference type="Proteomes" id="UP001176059">
    <property type="component" value="Unassembled WGS sequence"/>
</dbReference>
<keyword evidence="4" id="KW-0862">Zinc</keyword>
<feature type="compositionally biased region" description="Basic and acidic residues" evidence="6">
    <location>
        <begin position="217"/>
        <end position="242"/>
    </location>
</feature>
<evidence type="ECO:0000313" key="8">
    <source>
        <dbReference type="EMBL" id="KAJ3722035.1"/>
    </source>
</evidence>
<evidence type="ECO:0000256" key="2">
    <source>
        <dbReference type="ARBA" id="ARBA00022737"/>
    </source>
</evidence>
<reference evidence="8" key="1">
    <citation type="submission" date="2022-08" db="EMBL/GenBank/DDBJ databases">
        <authorList>
            <consortium name="DOE Joint Genome Institute"/>
            <person name="Min B."/>
            <person name="Sierra-Patev S."/>
            <person name="Naranjo-Ortiz M."/>
            <person name="Looney B."/>
            <person name="Konkel Z."/>
            <person name="Slot J.C."/>
            <person name="Sakamoto Y."/>
            <person name="Steenwyk J.L."/>
            <person name="Rokas A."/>
            <person name="Carro J."/>
            <person name="Camarero S."/>
            <person name="Ferreira P."/>
            <person name="Molpeceres G."/>
            <person name="Ruiz-duenas F.J."/>
            <person name="Serrano A."/>
            <person name="Henrissat B."/>
            <person name="Drula E."/>
            <person name="Hughes K.W."/>
            <person name="Mata J.L."/>
            <person name="Ishikawa N.K."/>
            <person name="Vargas-Isla R."/>
            <person name="Ushijima S."/>
            <person name="Smith C.A."/>
            <person name="Ahrendt S."/>
            <person name="Andreopoulos W."/>
            <person name="He G."/>
            <person name="LaButti K."/>
            <person name="Lipzen A."/>
            <person name="Ng V."/>
            <person name="Riley R."/>
            <person name="Sandor L."/>
            <person name="Barry K."/>
            <person name="Martinez A.T."/>
            <person name="Xiao Y."/>
            <person name="Gibbons J.G."/>
            <person name="Terashima K."/>
            <person name="Hibbett D.S."/>
            <person name="Grigoriev I.V."/>
        </authorList>
    </citation>
    <scope>NUCLEOTIDE SEQUENCE</scope>
    <source>
        <strain evidence="8">ET3784</strain>
    </source>
</reference>
<keyword evidence="2" id="KW-0677">Repeat</keyword>
<evidence type="ECO:0000256" key="6">
    <source>
        <dbReference type="SAM" id="MobiDB-lite"/>
    </source>
</evidence>
<sequence length="266" mass="29420">MSSSSTQATPKVEQDGPLLDVGKQCSHPTCHLVDFLPFKCQHCQVSFCQDHYKVAEHSCPKYDENKHNRIAPNCPLCNEPVAIRPGQDPNIRMEEHFARQCSVMTGHVAKKSTPVCAQRKCGKILFAPIHCDKCRKSFCPSHRFPGDHACNTVQTTRSGVSANSRPFALNTASHAASHAASSTVDAIKKTLSSNTNNSVVASAPSKLITPMPNPFSKVDRRAKAERDSRRKALQERAKKGLLSEEERLRLEEQEAETEKKGECVLM</sequence>
<keyword evidence="1" id="KW-0479">Metal-binding</keyword>
<dbReference type="InterPro" id="IPR057357">
    <property type="entry name" value="Znf-C2H2_ZFAND2A/B"/>
</dbReference>
<accession>A0AA38MWH5</accession>
<name>A0AA38MWH5_9AGAR</name>
<dbReference type="Pfam" id="PF01428">
    <property type="entry name" value="zf-AN1"/>
    <property type="match status" value="2"/>
</dbReference>
<dbReference type="EMBL" id="JANVFO010000057">
    <property type="protein sequence ID" value="KAJ3722035.1"/>
    <property type="molecule type" value="Genomic_DNA"/>
</dbReference>
<dbReference type="GO" id="GO:0008270">
    <property type="term" value="F:zinc ion binding"/>
    <property type="evidence" value="ECO:0007669"/>
    <property type="project" value="UniProtKB-KW"/>
</dbReference>
<organism evidence="8 9">
    <name type="scientific">Lentinula guzmanii</name>
    <dbReference type="NCBI Taxonomy" id="2804957"/>
    <lineage>
        <taxon>Eukaryota</taxon>
        <taxon>Fungi</taxon>
        <taxon>Dikarya</taxon>
        <taxon>Basidiomycota</taxon>
        <taxon>Agaricomycotina</taxon>
        <taxon>Agaricomycetes</taxon>
        <taxon>Agaricomycetidae</taxon>
        <taxon>Agaricales</taxon>
        <taxon>Marasmiineae</taxon>
        <taxon>Omphalotaceae</taxon>
        <taxon>Lentinula</taxon>
    </lineage>
</organism>
<keyword evidence="3 5" id="KW-0863">Zinc-finger</keyword>
<dbReference type="GO" id="GO:0005737">
    <property type="term" value="C:cytoplasm"/>
    <property type="evidence" value="ECO:0007669"/>
    <property type="project" value="TreeGrafter"/>
</dbReference>
<comment type="caution">
    <text evidence="8">The sequence shown here is derived from an EMBL/GenBank/DDBJ whole genome shotgun (WGS) entry which is preliminary data.</text>
</comment>
<protein>
    <recommendedName>
        <fullName evidence="7">AN1-type domain-containing protein</fullName>
    </recommendedName>
</protein>
<dbReference type="InterPro" id="IPR035896">
    <property type="entry name" value="AN1-like_Znf"/>
</dbReference>
<dbReference type="SUPFAM" id="SSF118310">
    <property type="entry name" value="AN1-like Zinc finger"/>
    <property type="match status" value="2"/>
</dbReference>
<feature type="region of interest" description="Disordered" evidence="6">
    <location>
        <begin position="202"/>
        <end position="242"/>
    </location>
</feature>
<dbReference type="PANTHER" id="PTHR14677">
    <property type="entry name" value="ARSENITE INDUCUBLE RNA ASSOCIATED PROTEIN AIP-1-RELATED"/>
    <property type="match status" value="1"/>
</dbReference>
<evidence type="ECO:0000313" key="9">
    <source>
        <dbReference type="Proteomes" id="UP001176059"/>
    </source>
</evidence>
<dbReference type="PANTHER" id="PTHR14677:SF40">
    <property type="entry name" value="CDC48-ASSOCIATED UBIQUITIN-LIKE_ZINC FINGER PROTEIN 1"/>
    <property type="match status" value="1"/>
</dbReference>
<dbReference type="SMART" id="SM00154">
    <property type="entry name" value="ZnF_AN1"/>
    <property type="match status" value="2"/>
</dbReference>
<dbReference type="Pfam" id="PF25403">
    <property type="entry name" value="zf-C2H2_ZFAND2"/>
    <property type="match status" value="1"/>
</dbReference>
<evidence type="ECO:0000256" key="3">
    <source>
        <dbReference type="ARBA" id="ARBA00022771"/>
    </source>
</evidence>
<feature type="domain" description="AN1-type" evidence="7">
    <location>
        <begin position="110"/>
        <end position="158"/>
    </location>
</feature>